<dbReference type="Proteomes" id="UP000218675">
    <property type="component" value="Unassembled WGS sequence"/>
</dbReference>
<gene>
    <name evidence="1" type="ORF">CK497_03175</name>
</gene>
<keyword evidence="2" id="KW-1185">Reference proteome</keyword>
<evidence type="ECO:0008006" key="3">
    <source>
        <dbReference type="Google" id="ProtNLM"/>
    </source>
</evidence>
<dbReference type="EMBL" id="NSKA01000001">
    <property type="protein sequence ID" value="PAU73869.1"/>
    <property type="molecule type" value="Genomic_DNA"/>
</dbReference>
<accession>A0ABX4HMX6</accession>
<protein>
    <recommendedName>
        <fullName evidence="3">DUF4145 domain-containing protein</fullName>
    </recommendedName>
</protein>
<sequence>MKKQLSKLTAKGDLLYYALADLAGSLSEGSKKILAEKKIDLPSFEAEYEPWYSEALLVVKQVLPDRVDDFVKQYKNEKRKEIDYLTYTISDALLSLTTRRNGNVVAEPGTAIPKMQIQVSILKSAEKRFESALFDISEVLQSDIFDSELDAASELSKKGFYRAAGAVAGVVLEKHLGKVCSTHNLKSRKKHPSISDFYQLLKDADVIDVPKWRFIQHLGDIRNLCDHGKHRDPNKDDIDDIDELVEGVGKVIKTVF</sequence>
<evidence type="ECO:0000313" key="2">
    <source>
        <dbReference type="Proteomes" id="UP000218675"/>
    </source>
</evidence>
<comment type="caution">
    <text evidence="1">The sequence shown here is derived from an EMBL/GenBank/DDBJ whole genome shotgun (WGS) entry which is preliminary data.</text>
</comment>
<name>A0ABX4HMX6_9GAMM</name>
<evidence type="ECO:0000313" key="1">
    <source>
        <dbReference type="EMBL" id="PAU73869.1"/>
    </source>
</evidence>
<reference evidence="1 2" key="1">
    <citation type="submission" date="2017-08" db="EMBL/GenBank/DDBJ databases">
        <title>Halomonas binhaiensis sp. nov., isolated from saline alkaline soil.</title>
        <authorList>
            <person name="Wang D."/>
            <person name="Zhang G."/>
        </authorList>
    </citation>
    <scope>NUCLEOTIDE SEQUENCE [LARGE SCALE GENOMIC DNA]</scope>
    <source>
        <strain evidence="1 2">WN018</strain>
    </source>
</reference>
<proteinExistence type="predicted"/>
<organism evidence="1 2">
    <name type="scientific">Vreelandella alkaliphila</name>
    <dbReference type="NCBI Taxonomy" id="272774"/>
    <lineage>
        <taxon>Bacteria</taxon>
        <taxon>Pseudomonadati</taxon>
        <taxon>Pseudomonadota</taxon>
        <taxon>Gammaproteobacteria</taxon>
        <taxon>Oceanospirillales</taxon>
        <taxon>Halomonadaceae</taxon>
        <taxon>Vreelandella</taxon>
    </lineage>
</organism>